<accession>B6K7Y8</accession>
<organism evidence="2 4">
    <name type="scientific">Schizosaccharomyces japonicus (strain yFS275 / FY16936)</name>
    <name type="common">Fission yeast</name>
    <dbReference type="NCBI Taxonomy" id="402676"/>
    <lineage>
        <taxon>Eukaryota</taxon>
        <taxon>Fungi</taxon>
        <taxon>Dikarya</taxon>
        <taxon>Ascomycota</taxon>
        <taxon>Taphrinomycotina</taxon>
        <taxon>Schizosaccharomycetes</taxon>
        <taxon>Schizosaccharomycetales</taxon>
        <taxon>Schizosaccharomycetaceae</taxon>
        <taxon>Schizosaccharomyces</taxon>
    </lineage>
</organism>
<feature type="compositionally biased region" description="Polar residues" evidence="1">
    <location>
        <begin position="15"/>
        <end position="24"/>
    </location>
</feature>
<dbReference type="JaponicusDB" id="SJAG_04861">
    <property type="gene designation" value="mug168"/>
</dbReference>
<dbReference type="VEuPathDB" id="FungiDB:SJAG_04861"/>
<evidence type="ECO:0000256" key="1">
    <source>
        <dbReference type="SAM" id="MobiDB-lite"/>
    </source>
</evidence>
<gene>
    <name evidence="3" type="primary">mug168</name>
    <name evidence="2" type="ORF">SJAG_04861</name>
</gene>
<keyword evidence="4" id="KW-1185">Reference proteome</keyword>
<protein>
    <submittedName>
        <fullName evidence="2">Uncharacterized protein</fullName>
    </submittedName>
</protein>
<dbReference type="RefSeq" id="XP_002175935.2">
    <property type="nucleotide sequence ID" value="XM_002175899.2"/>
</dbReference>
<sequence length="99" mass="10954">MSSAKPIAKEIPSKYAQNLSPSDSNNEDDLVESEQPYCPASLFPPNHEKKAEDILNLSKAPRPEREFGDDDATKPGLGLTPSNSEKYQNQIARYLFQGS</sequence>
<feature type="region of interest" description="Disordered" evidence="1">
    <location>
        <begin position="1"/>
        <end position="86"/>
    </location>
</feature>
<dbReference type="AlphaFoldDB" id="B6K7Y8"/>
<proteinExistence type="predicted"/>
<reference evidence="2 4" key="1">
    <citation type="journal article" date="2011" name="Science">
        <title>Comparative functional genomics of the fission yeasts.</title>
        <authorList>
            <person name="Rhind N."/>
            <person name="Chen Z."/>
            <person name="Yassour M."/>
            <person name="Thompson D.A."/>
            <person name="Haas B.J."/>
            <person name="Habib N."/>
            <person name="Wapinski I."/>
            <person name="Roy S."/>
            <person name="Lin M.F."/>
            <person name="Heiman D.I."/>
            <person name="Young S.K."/>
            <person name="Furuya K."/>
            <person name="Guo Y."/>
            <person name="Pidoux A."/>
            <person name="Chen H.M."/>
            <person name="Robbertse B."/>
            <person name="Goldberg J.M."/>
            <person name="Aoki K."/>
            <person name="Bayne E.H."/>
            <person name="Berlin A.M."/>
            <person name="Desjardins C.A."/>
            <person name="Dobbs E."/>
            <person name="Dukaj L."/>
            <person name="Fan L."/>
            <person name="FitzGerald M.G."/>
            <person name="French C."/>
            <person name="Gujja S."/>
            <person name="Hansen K."/>
            <person name="Keifenheim D."/>
            <person name="Levin J.Z."/>
            <person name="Mosher R.A."/>
            <person name="Mueller C.A."/>
            <person name="Pfiffner J."/>
            <person name="Priest M."/>
            <person name="Russ C."/>
            <person name="Smialowska A."/>
            <person name="Swoboda P."/>
            <person name="Sykes S.M."/>
            <person name="Vaughn M."/>
            <person name="Vengrova S."/>
            <person name="Yoder R."/>
            <person name="Zeng Q."/>
            <person name="Allshire R."/>
            <person name="Baulcombe D."/>
            <person name="Birren B.W."/>
            <person name="Brown W."/>
            <person name="Ekwall K."/>
            <person name="Kellis M."/>
            <person name="Leatherwood J."/>
            <person name="Levin H."/>
            <person name="Margalit H."/>
            <person name="Martienssen R."/>
            <person name="Nieduszynski C.A."/>
            <person name="Spatafora J.W."/>
            <person name="Friedman N."/>
            <person name="Dalgaard J.Z."/>
            <person name="Baumann P."/>
            <person name="Niki H."/>
            <person name="Regev A."/>
            <person name="Nusbaum C."/>
        </authorList>
    </citation>
    <scope>NUCLEOTIDE SEQUENCE [LARGE SCALE GENOMIC DNA]</scope>
    <source>
        <strain evidence="4">yFS275 / FY16936</strain>
    </source>
</reference>
<evidence type="ECO:0000313" key="2">
    <source>
        <dbReference type="EMBL" id="EEB09642.2"/>
    </source>
</evidence>
<dbReference type="GeneID" id="7050784"/>
<dbReference type="HOGENOM" id="CLU_2321692_0_0_1"/>
<name>B6K7Y8_SCHJY</name>
<dbReference type="Proteomes" id="UP000001744">
    <property type="component" value="Unassembled WGS sequence"/>
</dbReference>
<dbReference type="EMBL" id="KE651167">
    <property type="protein sequence ID" value="EEB09642.2"/>
    <property type="molecule type" value="Genomic_DNA"/>
</dbReference>
<evidence type="ECO:0000313" key="4">
    <source>
        <dbReference type="Proteomes" id="UP000001744"/>
    </source>
</evidence>
<evidence type="ECO:0000313" key="3">
    <source>
        <dbReference type="JaponicusDB" id="SJAG_04861"/>
    </source>
</evidence>